<dbReference type="InterPro" id="IPR002575">
    <property type="entry name" value="Aminoglycoside_PTrfase"/>
</dbReference>
<dbReference type="Pfam" id="PF01636">
    <property type="entry name" value="APH"/>
    <property type="match status" value="1"/>
</dbReference>
<dbReference type="PANTHER" id="PTHR40086:SF1">
    <property type="entry name" value="CELL CYCLE REGULATOR CCRZ"/>
    <property type="match status" value="1"/>
</dbReference>
<dbReference type="EMBL" id="JBHUJD010000016">
    <property type="protein sequence ID" value="MFD2311322.1"/>
    <property type="molecule type" value="Genomic_DNA"/>
</dbReference>
<evidence type="ECO:0000313" key="2">
    <source>
        <dbReference type="EMBL" id="MFD2311322.1"/>
    </source>
</evidence>
<organism evidence="2 3">
    <name type="scientific">Microbulbifer halophilus</name>
    <dbReference type="NCBI Taxonomy" id="453963"/>
    <lineage>
        <taxon>Bacteria</taxon>
        <taxon>Pseudomonadati</taxon>
        <taxon>Pseudomonadota</taxon>
        <taxon>Gammaproteobacteria</taxon>
        <taxon>Cellvibrionales</taxon>
        <taxon>Microbulbiferaceae</taxon>
        <taxon>Microbulbifer</taxon>
    </lineage>
</organism>
<dbReference type="SUPFAM" id="SSF56112">
    <property type="entry name" value="Protein kinase-like (PK-like)"/>
    <property type="match status" value="1"/>
</dbReference>
<name>A0ABW5EDN0_9GAMM</name>
<proteinExistence type="predicted"/>
<feature type="domain" description="Aminoglycoside phosphotransferase" evidence="1">
    <location>
        <begin position="24"/>
        <end position="241"/>
    </location>
</feature>
<dbReference type="InterPro" id="IPR011009">
    <property type="entry name" value="Kinase-like_dom_sf"/>
</dbReference>
<dbReference type="PANTHER" id="PTHR40086">
    <property type="entry name" value="PHOSPHOTRANSFERASE YTMP-RELATED"/>
    <property type="match status" value="1"/>
</dbReference>
<dbReference type="RefSeq" id="WP_265721912.1">
    <property type="nucleotide sequence ID" value="NZ_JAPIVK010000016.1"/>
</dbReference>
<evidence type="ECO:0000259" key="1">
    <source>
        <dbReference type="Pfam" id="PF01636"/>
    </source>
</evidence>
<evidence type="ECO:0000313" key="3">
    <source>
        <dbReference type="Proteomes" id="UP001597425"/>
    </source>
</evidence>
<comment type="caution">
    <text evidence="2">The sequence shown here is derived from an EMBL/GenBank/DDBJ whole genome shotgun (WGS) entry which is preliminary data.</text>
</comment>
<accession>A0ABW5EDN0</accession>
<reference evidence="3" key="1">
    <citation type="journal article" date="2019" name="Int. J. Syst. Evol. Microbiol.">
        <title>The Global Catalogue of Microorganisms (GCM) 10K type strain sequencing project: providing services to taxonomists for standard genome sequencing and annotation.</title>
        <authorList>
            <consortium name="The Broad Institute Genomics Platform"/>
            <consortium name="The Broad Institute Genome Sequencing Center for Infectious Disease"/>
            <person name="Wu L."/>
            <person name="Ma J."/>
        </authorList>
    </citation>
    <scope>NUCLEOTIDE SEQUENCE [LARGE SCALE GENOMIC DNA]</scope>
    <source>
        <strain evidence="3">KCTC 12848</strain>
    </source>
</reference>
<dbReference type="Proteomes" id="UP001597425">
    <property type="component" value="Unassembled WGS sequence"/>
</dbReference>
<protein>
    <submittedName>
        <fullName evidence="2">Phosphotransferase</fullName>
    </submittedName>
</protein>
<gene>
    <name evidence="2" type="ORF">ACFSKX_12930</name>
</gene>
<dbReference type="Gene3D" id="3.30.200.20">
    <property type="entry name" value="Phosphorylase Kinase, domain 1"/>
    <property type="match status" value="1"/>
</dbReference>
<dbReference type="InterPro" id="IPR052077">
    <property type="entry name" value="CcrZ_PhaseVar_Mediator"/>
</dbReference>
<dbReference type="Gene3D" id="3.90.1200.10">
    <property type="match status" value="1"/>
</dbReference>
<sequence length="294" mass="32632">MTVAAADIIPDDWPRWSRTRPTLIRTLANGLTNRSFLLAAGEQQLVLRRNSVISDALDLNRDTEARALHLADSAGLCAPLVYCDPEHRYLVTRYVPGDRWSPDNAGAFAQLAALLRGIHRLPAIDAELDIGDKIDHYRRSIDTGQSPLRSLQSLHQPVQRHVVAAGESGNGKVLCHNDLLADNLITGADGTLYAIDWEYAATGDPFYDLAVICEGQGLDGDQREKLLAEYLRHPVSDIDRQRLDHWRIIYGYLSLLWYAVQWSCGALGSRSMGEEISGQIESLSELISITARGY</sequence>
<keyword evidence="3" id="KW-1185">Reference proteome</keyword>
<dbReference type="CDD" id="cd05151">
    <property type="entry name" value="ChoK-like"/>
    <property type="match status" value="1"/>
</dbReference>